<name>A0A5K3FEW2_MESCO</name>
<proteinExistence type="predicted"/>
<evidence type="ECO:0000256" key="1">
    <source>
        <dbReference type="SAM" id="Phobius"/>
    </source>
</evidence>
<organism evidence="2">
    <name type="scientific">Mesocestoides corti</name>
    <name type="common">Flatworm</name>
    <dbReference type="NCBI Taxonomy" id="53468"/>
    <lineage>
        <taxon>Eukaryota</taxon>
        <taxon>Metazoa</taxon>
        <taxon>Spiralia</taxon>
        <taxon>Lophotrochozoa</taxon>
        <taxon>Platyhelminthes</taxon>
        <taxon>Cestoda</taxon>
        <taxon>Eucestoda</taxon>
        <taxon>Cyclophyllidea</taxon>
        <taxon>Mesocestoididae</taxon>
        <taxon>Mesocestoides</taxon>
    </lineage>
</organism>
<evidence type="ECO:0000313" key="2">
    <source>
        <dbReference type="WBParaSite" id="MCU_007272-RA"/>
    </source>
</evidence>
<dbReference type="WBParaSite" id="MCU_007272-RA">
    <property type="protein sequence ID" value="MCU_007272-RA"/>
    <property type="gene ID" value="MCU_007272"/>
</dbReference>
<feature type="transmembrane region" description="Helical" evidence="1">
    <location>
        <begin position="53"/>
        <end position="80"/>
    </location>
</feature>
<keyword evidence="1" id="KW-0472">Membrane</keyword>
<reference evidence="2" key="1">
    <citation type="submission" date="2019-11" db="UniProtKB">
        <authorList>
            <consortium name="WormBaseParasite"/>
        </authorList>
    </citation>
    <scope>IDENTIFICATION</scope>
</reference>
<keyword evidence="1" id="KW-0812">Transmembrane</keyword>
<sequence>MLQPYSLGCGQSPLIDLWLLWLARRLLLLPFHLPQLCNRGNWLHFFPFTDLDVILHIFLDCLIFTAICRIFVIELFAIYLHGIVLIH</sequence>
<dbReference type="AlphaFoldDB" id="A0A5K3FEW2"/>
<keyword evidence="1" id="KW-1133">Transmembrane helix</keyword>
<accession>A0A5K3FEW2</accession>
<protein>
    <submittedName>
        <fullName evidence="2">Secreted protein</fullName>
    </submittedName>
</protein>